<sequence length="412" mass="46048">MSCSPEVNALKAQNLIKNESDQAVGKLIHMESEQKLETPESEQNLFSSETEEQLVQATAAAVSKSVKLRAFIDELDARTIVELTLSMKVHASSVSENQAKDVLREILVFAMAESIKLMNRSQALETLFAVLGHEKESLIICLMDGDEQLVDAAPGTYLRTRYIRARAKSLKVRETSNISSETNEQVVKDKVEGPCEDDVIRTVRSREHGSSGFCVPEETPHDTDSCDGSSVTSSETSSECSSSRSSRHKSHHHRHRHDHHYRHHHRHGHRNHHNSVQTPHHYHHYRSHHHRKYRKKCAAKKKSGGVLASMSRFLNKFSLDEICRKFKKKEKEPKIDSILKTSKGCSYNKKKAESYGCPGKKSVSFGVCTVINGSGKCIGSKPVIIVEAPPQVPEEANLGVSATIKEETVVSE</sequence>
<gene>
    <name evidence="2" type="ORF">QSP1433_LOCUS891</name>
    <name evidence="3" type="ORF">QSP1433_LOCUS892</name>
</gene>
<name>A0A7S2R8Y6_9STRA</name>
<evidence type="ECO:0000256" key="1">
    <source>
        <dbReference type="SAM" id="MobiDB-lite"/>
    </source>
</evidence>
<dbReference type="EMBL" id="HBHK01001490">
    <property type="protein sequence ID" value="CAD9664083.1"/>
    <property type="molecule type" value="Transcribed_RNA"/>
</dbReference>
<dbReference type="AlphaFoldDB" id="A0A7S2R8Y6"/>
<evidence type="ECO:0000313" key="2">
    <source>
        <dbReference type="EMBL" id="CAD9664083.1"/>
    </source>
</evidence>
<evidence type="ECO:0000313" key="3">
    <source>
        <dbReference type="EMBL" id="CAD9664085.1"/>
    </source>
</evidence>
<protein>
    <submittedName>
        <fullName evidence="3">Uncharacterized protein</fullName>
    </submittedName>
</protein>
<reference evidence="3" key="1">
    <citation type="submission" date="2021-01" db="EMBL/GenBank/DDBJ databases">
        <authorList>
            <person name="Corre E."/>
            <person name="Pelletier E."/>
            <person name="Niang G."/>
            <person name="Scheremetjew M."/>
            <person name="Finn R."/>
            <person name="Kale V."/>
            <person name="Holt S."/>
            <person name="Cochrane G."/>
            <person name="Meng A."/>
            <person name="Brown T."/>
            <person name="Cohen L."/>
        </authorList>
    </citation>
    <scope>NUCLEOTIDE SEQUENCE</scope>
    <source>
        <strain evidence="3">NY070348D</strain>
    </source>
</reference>
<organism evidence="3">
    <name type="scientific">Mucochytrium quahogii</name>
    <dbReference type="NCBI Taxonomy" id="96639"/>
    <lineage>
        <taxon>Eukaryota</taxon>
        <taxon>Sar</taxon>
        <taxon>Stramenopiles</taxon>
        <taxon>Bigyra</taxon>
        <taxon>Labyrinthulomycetes</taxon>
        <taxon>Thraustochytrida</taxon>
        <taxon>Thraustochytriidae</taxon>
        <taxon>Mucochytrium</taxon>
    </lineage>
</organism>
<accession>A0A7S2R8Y6</accession>
<dbReference type="EMBL" id="HBHK01001491">
    <property type="protein sequence ID" value="CAD9664085.1"/>
    <property type="molecule type" value="Transcribed_RNA"/>
</dbReference>
<feature type="compositionally biased region" description="Low complexity" evidence="1">
    <location>
        <begin position="226"/>
        <end position="244"/>
    </location>
</feature>
<feature type="region of interest" description="Disordered" evidence="1">
    <location>
        <begin position="206"/>
        <end position="287"/>
    </location>
</feature>
<proteinExistence type="predicted"/>
<feature type="compositionally biased region" description="Basic residues" evidence="1">
    <location>
        <begin position="245"/>
        <end position="273"/>
    </location>
</feature>